<dbReference type="CDD" id="cd04301">
    <property type="entry name" value="NAT_SF"/>
    <property type="match status" value="1"/>
</dbReference>
<dbReference type="InterPro" id="IPR051908">
    <property type="entry name" value="Ribosomal_N-acetyltransferase"/>
</dbReference>
<proteinExistence type="predicted"/>
<dbReference type="PANTHER" id="PTHR43441">
    <property type="entry name" value="RIBOSOMAL-PROTEIN-SERINE ACETYLTRANSFERASE"/>
    <property type="match status" value="1"/>
</dbReference>
<organism evidence="2 3">
    <name type="scientific">Arthrobacter citreus</name>
    <dbReference type="NCBI Taxonomy" id="1670"/>
    <lineage>
        <taxon>Bacteria</taxon>
        <taxon>Bacillati</taxon>
        <taxon>Actinomycetota</taxon>
        <taxon>Actinomycetes</taxon>
        <taxon>Micrococcales</taxon>
        <taxon>Micrococcaceae</taxon>
        <taxon>Arthrobacter</taxon>
    </lineage>
</organism>
<protein>
    <submittedName>
        <fullName evidence="2">GNAT family N-acetyltransferase</fullName>
    </submittedName>
</protein>
<reference evidence="2 3" key="1">
    <citation type="submission" date="2024-04" db="EMBL/GenBank/DDBJ databases">
        <title>Arthrobacter sp. from Plains bison fecal sample.</title>
        <authorList>
            <person name="Ruzzini A."/>
        </authorList>
    </citation>
    <scope>NUCLEOTIDE SEQUENCE [LARGE SCALE GENOMIC DNA]</scope>
    <source>
        <strain evidence="2 3">EINP1</strain>
    </source>
</reference>
<evidence type="ECO:0000313" key="2">
    <source>
        <dbReference type="EMBL" id="WZP17334.1"/>
    </source>
</evidence>
<dbReference type="RefSeq" id="WP_342024931.1">
    <property type="nucleotide sequence ID" value="NZ_CP151657.1"/>
</dbReference>
<dbReference type="InterPro" id="IPR016181">
    <property type="entry name" value="Acyl_CoA_acyltransferase"/>
</dbReference>
<dbReference type="PROSITE" id="PS51186">
    <property type="entry name" value="GNAT"/>
    <property type="match status" value="1"/>
</dbReference>
<accession>A0ABZ3A1S1</accession>
<dbReference type="Pfam" id="PF13302">
    <property type="entry name" value="Acetyltransf_3"/>
    <property type="match status" value="1"/>
</dbReference>
<evidence type="ECO:0000313" key="3">
    <source>
        <dbReference type="Proteomes" id="UP001448858"/>
    </source>
</evidence>
<dbReference type="PANTHER" id="PTHR43441:SF10">
    <property type="entry name" value="ACETYLTRANSFERASE"/>
    <property type="match status" value="1"/>
</dbReference>
<dbReference type="Proteomes" id="UP001448858">
    <property type="component" value="Chromosome"/>
</dbReference>
<sequence>MTLIAPFLPPGTINGVPQPVLTAGIFTLRPWSVADAPVVLAAYQDPAITLWHRRRIDGLDDAQVLVDRWLAKWEKESGASWAVCDDKGLIIGRAALSRINLFEGDGEISYWILPTARGQGVAPEAAAAVRQWAFTGAGLKRLQLTHSTLNEVSCRIAEKTGFALEGVKRSALRHEDGWHDMHLHAAVNFPPPVTHKESDKAGR</sequence>
<dbReference type="SUPFAM" id="SSF55729">
    <property type="entry name" value="Acyl-CoA N-acyltransferases (Nat)"/>
    <property type="match status" value="1"/>
</dbReference>
<feature type="domain" description="N-acetyltransferase" evidence="1">
    <location>
        <begin position="26"/>
        <end position="190"/>
    </location>
</feature>
<evidence type="ECO:0000259" key="1">
    <source>
        <dbReference type="PROSITE" id="PS51186"/>
    </source>
</evidence>
<keyword evidence="3" id="KW-1185">Reference proteome</keyword>
<dbReference type="Gene3D" id="3.40.630.30">
    <property type="match status" value="1"/>
</dbReference>
<dbReference type="EMBL" id="CP151657">
    <property type="protein sequence ID" value="WZP17334.1"/>
    <property type="molecule type" value="Genomic_DNA"/>
</dbReference>
<gene>
    <name evidence="2" type="ORF">AAE021_07185</name>
</gene>
<name>A0ABZ3A1S1_9MICC</name>
<dbReference type="InterPro" id="IPR000182">
    <property type="entry name" value="GNAT_dom"/>
</dbReference>